<keyword evidence="1" id="KW-0472">Membrane</keyword>
<organism evidence="2 3">
    <name type="scientific">Aliiroseovarius halocynthiae</name>
    <dbReference type="NCBI Taxonomy" id="985055"/>
    <lineage>
        <taxon>Bacteria</taxon>
        <taxon>Pseudomonadati</taxon>
        <taxon>Pseudomonadota</taxon>
        <taxon>Alphaproteobacteria</taxon>
        <taxon>Rhodobacterales</taxon>
        <taxon>Paracoccaceae</taxon>
        <taxon>Aliiroseovarius</taxon>
    </lineage>
</organism>
<evidence type="ECO:0000313" key="2">
    <source>
        <dbReference type="EMBL" id="TQV67545.1"/>
    </source>
</evidence>
<dbReference type="RefSeq" id="WP_142853707.1">
    <property type="nucleotide sequence ID" value="NZ_FXWW01000002.1"/>
</dbReference>
<keyword evidence="1" id="KW-0812">Transmembrane</keyword>
<feature type="transmembrane region" description="Helical" evidence="1">
    <location>
        <begin position="96"/>
        <end position="125"/>
    </location>
</feature>
<reference evidence="2 3" key="1">
    <citation type="submission" date="2019-06" db="EMBL/GenBank/DDBJ databases">
        <title>A novel species of marine bacteria.</title>
        <authorList>
            <person name="Wang Y."/>
        </authorList>
    </citation>
    <scope>NUCLEOTIDE SEQUENCE [LARGE SCALE GENOMIC DNA]</scope>
    <source>
        <strain evidence="2 3">MA1-10</strain>
    </source>
</reference>
<evidence type="ECO:0008006" key="4">
    <source>
        <dbReference type="Google" id="ProtNLM"/>
    </source>
</evidence>
<feature type="transmembrane region" description="Helical" evidence="1">
    <location>
        <begin position="145"/>
        <end position="164"/>
    </location>
</feature>
<feature type="transmembrane region" description="Helical" evidence="1">
    <location>
        <begin position="171"/>
        <end position="188"/>
    </location>
</feature>
<name>A0A545SRD4_9RHOB</name>
<dbReference type="EMBL" id="VICH01000006">
    <property type="protein sequence ID" value="TQV67545.1"/>
    <property type="molecule type" value="Genomic_DNA"/>
</dbReference>
<keyword evidence="1" id="KW-1133">Transmembrane helix</keyword>
<dbReference type="Proteomes" id="UP000315816">
    <property type="component" value="Unassembled WGS sequence"/>
</dbReference>
<proteinExistence type="predicted"/>
<dbReference type="OrthoDB" id="7857177at2"/>
<gene>
    <name evidence="2" type="ORF">FIL88_10010</name>
</gene>
<feature type="transmembrane region" description="Helical" evidence="1">
    <location>
        <begin position="63"/>
        <end position="84"/>
    </location>
</feature>
<protein>
    <recommendedName>
        <fullName evidence="4">DUF4386 family protein</fullName>
    </recommendedName>
</protein>
<feature type="transmembrane region" description="Helical" evidence="1">
    <location>
        <begin position="12"/>
        <end position="34"/>
    </location>
</feature>
<evidence type="ECO:0000313" key="3">
    <source>
        <dbReference type="Proteomes" id="UP000315816"/>
    </source>
</evidence>
<keyword evidence="3" id="KW-1185">Reference proteome</keyword>
<sequence length="216" mass="22796">MNQTASNLPRLGSIAAFICAATYIYGFAVFLAVLEPAGFSAPETNAEQLIAILTQNAALISSWYLIIYVLNAIALTVLVVALYATSHATQPDLAKLSGAFGLIWCVLILGAGMMANVGLSTTLGIEDPVEAARMWRVVTTVENGIGGGNEIAGGVWIIVTSLAARAFISPALRWTGIVIGACGLMTMIPLLEPAGMVFGLGFIAWFVWMGFALRRI</sequence>
<evidence type="ECO:0000256" key="1">
    <source>
        <dbReference type="SAM" id="Phobius"/>
    </source>
</evidence>
<dbReference type="AlphaFoldDB" id="A0A545SRD4"/>
<feature type="transmembrane region" description="Helical" evidence="1">
    <location>
        <begin position="194"/>
        <end position="213"/>
    </location>
</feature>
<accession>A0A545SRD4</accession>
<comment type="caution">
    <text evidence="2">The sequence shown here is derived from an EMBL/GenBank/DDBJ whole genome shotgun (WGS) entry which is preliminary data.</text>
</comment>